<reference evidence="2 3" key="1">
    <citation type="journal article" date="2019" name="Syst. Appl. Microbiol.">
        <title>Polyphasic characterization of two novel Lactobacillus spp. isolated from blown salami packages: Description of Lactobacillus halodurans sp. nov. and Lactobacillus salsicarnum sp. nov.</title>
        <authorList>
            <person name="Schuster J.A."/>
            <person name="Klingl A."/>
            <person name="Vogel R.F."/>
            <person name="Ehrmann M.A."/>
        </authorList>
    </citation>
    <scope>NUCLEOTIDE SEQUENCE [LARGE SCALE GENOMIC DNA]</scope>
    <source>
        <strain evidence="2 3">TMW 1.2098</strain>
    </source>
</reference>
<organism evidence="2 3">
    <name type="scientific">Companilactobacillus mishanensis</name>
    <dbReference type="NCBI Taxonomy" id="2486008"/>
    <lineage>
        <taxon>Bacteria</taxon>
        <taxon>Bacillati</taxon>
        <taxon>Bacillota</taxon>
        <taxon>Bacilli</taxon>
        <taxon>Lactobacillales</taxon>
        <taxon>Lactobacillaceae</taxon>
        <taxon>Companilactobacillus</taxon>
    </lineage>
</organism>
<feature type="domain" description="Serine aminopeptidase S33" evidence="1">
    <location>
        <begin position="16"/>
        <end position="220"/>
    </location>
</feature>
<dbReference type="InterPro" id="IPR022742">
    <property type="entry name" value="Hydrolase_4"/>
</dbReference>
<keyword evidence="3" id="KW-1185">Reference proteome</keyword>
<evidence type="ECO:0000313" key="2">
    <source>
        <dbReference type="EMBL" id="MQS45342.1"/>
    </source>
</evidence>
<dbReference type="Gene3D" id="3.40.50.1820">
    <property type="entry name" value="alpha/beta hydrolase"/>
    <property type="match status" value="1"/>
</dbReference>
<dbReference type="Pfam" id="PF12146">
    <property type="entry name" value="Hydrolase_4"/>
    <property type="match status" value="1"/>
</dbReference>
<sequence length="249" mass="27758">MKIIAPKPFFFDNGPKAVILMHSLSGTPNDMRLLGRFLERNGYSAYAPMFAGHGTREPLDIINQGGATAWWKQVNESIEYLKSQGKTEIYIFGLSLGAIFASKAVEECPEIIAGGIFGSPLYNKSFKNIRSAFLTYSEKVYALNELDSATIQTKLTEIDQRIDGFLAGLQETTDAVDEKLIDINKPFFIGQGKTDEMVDRNGAVKVDADVKTSEIHWYDAGHVLTINRAHKELSQDVLNFLENIEDRNA</sequence>
<dbReference type="Proteomes" id="UP000436655">
    <property type="component" value="Unassembled WGS sequence"/>
</dbReference>
<name>A0ABW9P855_9LACO</name>
<dbReference type="EMBL" id="VDFN01000006">
    <property type="protein sequence ID" value="MQS45342.1"/>
    <property type="molecule type" value="Genomic_DNA"/>
</dbReference>
<dbReference type="RefSeq" id="WP_125703909.1">
    <property type="nucleotide sequence ID" value="NZ_JBHTOO010000029.1"/>
</dbReference>
<evidence type="ECO:0000259" key="1">
    <source>
        <dbReference type="Pfam" id="PF12146"/>
    </source>
</evidence>
<comment type="caution">
    <text evidence="2">The sequence shown here is derived from an EMBL/GenBank/DDBJ whole genome shotgun (WGS) entry which is preliminary data.</text>
</comment>
<dbReference type="InterPro" id="IPR029058">
    <property type="entry name" value="AB_hydrolase_fold"/>
</dbReference>
<proteinExistence type="predicted"/>
<dbReference type="InterPro" id="IPR012354">
    <property type="entry name" value="Esterase_lipase"/>
</dbReference>
<accession>A0ABW9P855</accession>
<evidence type="ECO:0000313" key="3">
    <source>
        <dbReference type="Proteomes" id="UP000436655"/>
    </source>
</evidence>
<protein>
    <submittedName>
        <fullName evidence="2">Carboxylesterase</fullName>
    </submittedName>
</protein>
<gene>
    <name evidence="2" type="ORF">FHL03_07585</name>
</gene>
<dbReference type="PIRSF" id="PIRSF017388">
    <property type="entry name" value="Esterase_lipase"/>
    <property type="match status" value="1"/>
</dbReference>
<dbReference type="SUPFAM" id="SSF53474">
    <property type="entry name" value="alpha/beta-Hydrolases"/>
    <property type="match status" value="1"/>
</dbReference>